<dbReference type="Proteomes" id="UP001320119">
    <property type="component" value="Chromosome"/>
</dbReference>
<reference evidence="2 3" key="1">
    <citation type="journal article" date="2022" name="IScience">
        <title>An ultrasensitive nanofiber-based assay for enzymatic hydrolysis and deep-sea microbial degradation of cellulose.</title>
        <authorList>
            <person name="Tsudome M."/>
            <person name="Tachioka M."/>
            <person name="Miyazaki M."/>
            <person name="Uchimura K."/>
            <person name="Tsuda M."/>
            <person name="Takaki Y."/>
            <person name="Deguchi S."/>
        </authorList>
    </citation>
    <scope>NUCLEOTIDE SEQUENCE [LARGE SCALE GENOMIC DNA]</scope>
    <source>
        <strain evidence="2 3">GE09</strain>
    </source>
</reference>
<dbReference type="EMBL" id="AP023086">
    <property type="protein sequence ID" value="BCD98840.1"/>
    <property type="molecule type" value="Genomic_DNA"/>
</dbReference>
<organism evidence="2 3">
    <name type="scientific">Marinagarivorans cellulosilyticus</name>
    <dbReference type="NCBI Taxonomy" id="2721545"/>
    <lineage>
        <taxon>Bacteria</taxon>
        <taxon>Pseudomonadati</taxon>
        <taxon>Pseudomonadota</taxon>
        <taxon>Gammaproteobacteria</taxon>
        <taxon>Cellvibrionales</taxon>
        <taxon>Cellvibrionaceae</taxon>
        <taxon>Marinagarivorans</taxon>
    </lineage>
</organism>
<keyword evidence="3" id="KW-1185">Reference proteome</keyword>
<proteinExistence type="predicted"/>
<evidence type="ECO:0008006" key="4">
    <source>
        <dbReference type="Google" id="ProtNLM"/>
    </source>
</evidence>
<gene>
    <name evidence="2" type="ORF">MARGE09_P3041</name>
</gene>
<feature type="signal peptide" evidence="1">
    <location>
        <begin position="1"/>
        <end position="21"/>
    </location>
</feature>
<name>A0AAN1WJR2_9GAMM</name>
<feature type="chain" id="PRO_5042948964" description="DUF5689 domain-containing protein" evidence="1">
    <location>
        <begin position="22"/>
        <end position="394"/>
    </location>
</feature>
<evidence type="ECO:0000313" key="2">
    <source>
        <dbReference type="EMBL" id="BCD98840.1"/>
    </source>
</evidence>
<keyword evidence="1" id="KW-0732">Signal</keyword>
<dbReference type="AlphaFoldDB" id="A0AAN1WJR2"/>
<evidence type="ECO:0000313" key="3">
    <source>
        <dbReference type="Proteomes" id="UP001320119"/>
    </source>
</evidence>
<dbReference type="RefSeq" id="WP_236983457.1">
    <property type="nucleotide sequence ID" value="NZ_AP023086.1"/>
</dbReference>
<accession>A0AAN1WJR2</accession>
<dbReference type="KEGG" id="marq:MARGE09_P3041"/>
<protein>
    <recommendedName>
        <fullName evidence="4">DUF5689 domain-containing protein</fullName>
    </recommendedName>
</protein>
<sequence length="394" mass="42389">MAYFSAVSHILLMGCFSLLVACGGKMGAAGDSVASGSSASSELSEGYLRLAPSIAMIDKSRFCAAPAALGTRVVSFRFERDFLQQQLLGEGLVGTVHGVMSINQQAVFTYRSDTNFFDAEELSLVPNDGQVAGALASVGRHDRIRIQGNLLQTGDGPRHVLVEALEVLEPYATRYDYNYRVDETLFEGVDRAKILAQVHAIVDGGKGLVLEHEDMVLPVIVDASHQALSAALYRNDIVLIDVSIIRADNRPLHFRTDAAVVDALQRVDAMVGCHNREVVLQGALVRFAASPAISRDVYAVKVSDANGIARIYTLFPGIGFEDPAAFNALFSALSEKAQAAWQANLATAVAGRNYFVNPVVQVNVAGRINVTTANQANPQLYVDNVEQLEFSVGE</sequence>
<evidence type="ECO:0000256" key="1">
    <source>
        <dbReference type="SAM" id="SignalP"/>
    </source>
</evidence>